<gene>
    <name evidence="1" type="ORF">CHRIB12_LOCUS5133</name>
</gene>
<dbReference type="EMBL" id="CAGKOT010000008">
    <property type="protein sequence ID" value="CAB5351388.1"/>
    <property type="molecule type" value="Genomic_DNA"/>
</dbReference>
<reference evidence="1" key="1">
    <citation type="submission" date="2020-05" db="EMBL/GenBank/DDBJ databases">
        <authorList>
            <person name="Rincon C."/>
            <person name="Sanders R I."/>
            <person name="Robbins C."/>
            <person name="Chaturvedi A."/>
        </authorList>
    </citation>
    <scope>NUCLEOTIDE SEQUENCE</scope>
    <source>
        <strain evidence="1">CHB12</strain>
    </source>
</reference>
<evidence type="ECO:0000313" key="1">
    <source>
        <dbReference type="EMBL" id="CAB5351388.1"/>
    </source>
</evidence>
<evidence type="ECO:0008006" key="3">
    <source>
        <dbReference type="Google" id="ProtNLM"/>
    </source>
</evidence>
<organism evidence="1 2">
    <name type="scientific">Rhizophagus irregularis</name>
    <dbReference type="NCBI Taxonomy" id="588596"/>
    <lineage>
        <taxon>Eukaryota</taxon>
        <taxon>Fungi</taxon>
        <taxon>Fungi incertae sedis</taxon>
        <taxon>Mucoromycota</taxon>
        <taxon>Glomeromycotina</taxon>
        <taxon>Glomeromycetes</taxon>
        <taxon>Glomerales</taxon>
        <taxon>Glomeraceae</taxon>
        <taxon>Rhizophagus</taxon>
    </lineage>
</organism>
<dbReference type="VEuPathDB" id="FungiDB:RhiirFUN_003093"/>
<dbReference type="AlphaFoldDB" id="A0A915YXE3"/>
<comment type="caution">
    <text evidence="1">The sequence shown here is derived from an EMBL/GenBank/DDBJ whole genome shotgun (WGS) entry which is preliminary data.</text>
</comment>
<name>A0A915YXE3_9GLOM</name>
<evidence type="ECO:0000313" key="2">
    <source>
        <dbReference type="Proteomes" id="UP000684084"/>
    </source>
</evidence>
<dbReference type="OrthoDB" id="2445204at2759"/>
<proteinExistence type="predicted"/>
<sequence length="191" mass="21516">MSYNNCIQNAMDVFAYEQNATLMHHVIHVNKNAATLAHFTSNIDDATLTDLTSYVVPDADGTLTQYTSPTCLMLYPSAPSLPTSDDTLQDDESDGDSDNQPLELVSGLTFISWDEFKNWLDRFALKEGFDHKIRTSEKDQGILRRVTYKCTKSGSHNPQITSDPTKHRNAFSSRMLCSWKLNVTCPKKMVL</sequence>
<dbReference type="Proteomes" id="UP000684084">
    <property type="component" value="Unassembled WGS sequence"/>
</dbReference>
<protein>
    <recommendedName>
        <fullName evidence="3">FAR1 domain-containing protein</fullName>
    </recommendedName>
</protein>
<accession>A0A915YXE3</accession>